<sequence length="111" mass="12884">MISSFQVHGKPRRWSRAQSRTGSVSADLRPGLRTTGWLPRMSERRITEQDILFRLRTGHRKRHTYKKFHQTKIDAEQEQGPLRIYYRSICSMLTSDCGDGSTSVGIKLFDN</sequence>
<dbReference type="Proteomes" id="UP000735302">
    <property type="component" value="Unassembled WGS sequence"/>
</dbReference>
<keyword evidence="3" id="KW-1185">Reference proteome</keyword>
<comment type="caution">
    <text evidence="2">The sequence shown here is derived from an EMBL/GenBank/DDBJ whole genome shotgun (WGS) entry which is preliminary data.</text>
</comment>
<reference evidence="2 3" key="1">
    <citation type="journal article" date="2021" name="Elife">
        <title>Chloroplast acquisition without the gene transfer in kleptoplastic sea slugs, Plakobranchus ocellatus.</title>
        <authorList>
            <person name="Maeda T."/>
            <person name="Takahashi S."/>
            <person name="Yoshida T."/>
            <person name="Shimamura S."/>
            <person name="Takaki Y."/>
            <person name="Nagai Y."/>
            <person name="Toyoda A."/>
            <person name="Suzuki Y."/>
            <person name="Arimoto A."/>
            <person name="Ishii H."/>
            <person name="Satoh N."/>
            <person name="Nishiyama T."/>
            <person name="Hasebe M."/>
            <person name="Maruyama T."/>
            <person name="Minagawa J."/>
            <person name="Obokata J."/>
            <person name="Shigenobu S."/>
        </authorList>
    </citation>
    <scope>NUCLEOTIDE SEQUENCE [LARGE SCALE GENOMIC DNA]</scope>
</reference>
<name>A0AAV3ZRQ1_9GAST</name>
<feature type="region of interest" description="Disordered" evidence="1">
    <location>
        <begin position="1"/>
        <end position="30"/>
    </location>
</feature>
<proteinExistence type="predicted"/>
<evidence type="ECO:0000256" key="1">
    <source>
        <dbReference type="SAM" id="MobiDB-lite"/>
    </source>
</evidence>
<evidence type="ECO:0000313" key="2">
    <source>
        <dbReference type="EMBL" id="GFN97829.1"/>
    </source>
</evidence>
<gene>
    <name evidence="2" type="ORF">PoB_002433500</name>
</gene>
<organism evidence="2 3">
    <name type="scientific">Plakobranchus ocellatus</name>
    <dbReference type="NCBI Taxonomy" id="259542"/>
    <lineage>
        <taxon>Eukaryota</taxon>
        <taxon>Metazoa</taxon>
        <taxon>Spiralia</taxon>
        <taxon>Lophotrochozoa</taxon>
        <taxon>Mollusca</taxon>
        <taxon>Gastropoda</taxon>
        <taxon>Heterobranchia</taxon>
        <taxon>Euthyneura</taxon>
        <taxon>Panpulmonata</taxon>
        <taxon>Sacoglossa</taxon>
        <taxon>Placobranchoidea</taxon>
        <taxon>Plakobranchidae</taxon>
        <taxon>Plakobranchus</taxon>
    </lineage>
</organism>
<protein>
    <submittedName>
        <fullName evidence="2">Uncharacterized protein</fullName>
    </submittedName>
</protein>
<evidence type="ECO:0000313" key="3">
    <source>
        <dbReference type="Proteomes" id="UP000735302"/>
    </source>
</evidence>
<accession>A0AAV3ZRQ1</accession>
<dbReference type="EMBL" id="BLXT01002816">
    <property type="protein sequence ID" value="GFN97829.1"/>
    <property type="molecule type" value="Genomic_DNA"/>
</dbReference>
<dbReference type="AlphaFoldDB" id="A0AAV3ZRQ1"/>